<dbReference type="Proteomes" id="UP001501138">
    <property type="component" value="Unassembled WGS sequence"/>
</dbReference>
<evidence type="ECO:0000259" key="1">
    <source>
        <dbReference type="Pfam" id="PF04213"/>
    </source>
</evidence>
<keyword evidence="3" id="KW-1185">Reference proteome</keyword>
<name>A0ABN2J974_9MICO</name>
<comment type="caution">
    <text evidence="2">The sequence shown here is derived from an EMBL/GenBank/DDBJ whole genome shotgun (WGS) entry which is preliminary data.</text>
</comment>
<dbReference type="RefSeq" id="WP_344247244.1">
    <property type="nucleotide sequence ID" value="NZ_BAAAPM010000003.1"/>
</dbReference>
<accession>A0ABN2J974</accession>
<organism evidence="2 3">
    <name type="scientific">Isoptericola hypogeus</name>
    <dbReference type="NCBI Taxonomy" id="300179"/>
    <lineage>
        <taxon>Bacteria</taxon>
        <taxon>Bacillati</taxon>
        <taxon>Actinomycetota</taxon>
        <taxon>Actinomycetes</taxon>
        <taxon>Micrococcales</taxon>
        <taxon>Promicromonosporaceae</taxon>
        <taxon>Isoptericola</taxon>
    </lineage>
</organism>
<evidence type="ECO:0000313" key="2">
    <source>
        <dbReference type="EMBL" id="GAA1720472.1"/>
    </source>
</evidence>
<dbReference type="Pfam" id="PF04213">
    <property type="entry name" value="HtaA"/>
    <property type="match status" value="1"/>
</dbReference>
<sequence>MSALVWGVKASLLAYVRGMPDGRVEASGGATETPDGFAFPAHGEERGGVLGFHGSVTLTGHGGMMRVVLADPRLVPAAPGWELTVRDDEDPSGRLRFATVEAFEPDDGGVRRAAGTRLTAEGADLFFGPYTEGTPLDDPRVEP</sequence>
<protein>
    <recommendedName>
        <fullName evidence="1">Htaa domain-containing protein</fullName>
    </recommendedName>
</protein>
<proteinExistence type="predicted"/>
<evidence type="ECO:0000313" key="3">
    <source>
        <dbReference type="Proteomes" id="UP001501138"/>
    </source>
</evidence>
<dbReference type="EMBL" id="BAAAPM010000003">
    <property type="protein sequence ID" value="GAA1720472.1"/>
    <property type="molecule type" value="Genomic_DNA"/>
</dbReference>
<gene>
    <name evidence="2" type="ORF">GCM10009809_15230</name>
</gene>
<feature type="domain" description="Htaa" evidence="1">
    <location>
        <begin position="3"/>
        <end position="138"/>
    </location>
</feature>
<reference evidence="2 3" key="1">
    <citation type="journal article" date="2019" name="Int. J. Syst. Evol. Microbiol.">
        <title>The Global Catalogue of Microorganisms (GCM) 10K type strain sequencing project: providing services to taxonomists for standard genome sequencing and annotation.</title>
        <authorList>
            <consortium name="The Broad Institute Genomics Platform"/>
            <consortium name="The Broad Institute Genome Sequencing Center for Infectious Disease"/>
            <person name="Wu L."/>
            <person name="Ma J."/>
        </authorList>
    </citation>
    <scope>NUCLEOTIDE SEQUENCE [LARGE SCALE GENOMIC DNA]</scope>
    <source>
        <strain evidence="2 3">JCM 15589</strain>
    </source>
</reference>
<dbReference type="InterPro" id="IPR007331">
    <property type="entry name" value="Htaa"/>
</dbReference>